<dbReference type="EMBL" id="JAAYUN010000147">
    <property type="protein sequence ID" value="NLJ23133.1"/>
    <property type="molecule type" value="Genomic_DNA"/>
</dbReference>
<dbReference type="GeneID" id="10460308"/>
<feature type="compositionally biased region" description="Polar residues" evidence="1">
    <location>
        <begin position="56"/>
        <end position="73"/>
    </location>
</feature>
<evidence type="ECO:0000313" key="2">
    <source>
        <dbReference type="EMBL" id="NLJ23133.1"/>
    </source>
</evidence>
<dbReference type="RefSeq" id="WP_157863638.1">
    <property type="nucleotide sequence ID" value="NZ_JBCEYP010000031.1"/>
</dbReference>
<reference evidence="2 3" key="1">
    <citation type="journal article" date="2020" name="Biotechnol. Biofuels">
        <title>New insights from the biogas microbiome by comprehensive genome-resolved metagenomics of nearly 1600 species originating from multiple anaerobic digesters.</title>
        <authorList>
            <person name="Campanaro S."/>
            <person name="Treu L."/>
            <person name="Rodriguez-R L.M."/>
            <person name="Kovalovszki A."/>
            <person name="Ziels R.M."/>
            <person name="Maus I."/>
            <person name="Zhu X."/>
            <person name="Kougias P.G."/>
            <person name="Basile A."/>
            <person name="Luo G."/>
            <person name="Schluter A."/>
            <person name="Konstantinidis K.T."/>
            <person name="Angelidaki I."/>
        </authorList>
    </citation>
    <scope>NUCLEOTIDE SEQUENCE [LARGE SCALE GENOMIC DNA]</scope>
    <source>
        <strain evidence="2">AS27yjCOA_157</strain>
    </source>
</reference>
<comment type="caution">
    <text evidence="2">The sequence shown here is derived from an EMBL/GenBank/DDBJ whole genome shotgun (WGS) entry which is preliminary data.</text>
</comment>
<name>A0A7K4AJH9_METSH</name>
<gene>
    <name evidence="2" type="ORF">GX426_08500</name>
</gene>
<dbReference type="AlphaFoldDB" id="A0A7K4AJH9"/>
<protein>
    <submittedName>
        <fullName evidence="2">Uncharacterized protein</fullName>
    </submittedName>
</protein>
<evidence type="ECO:0000256" key="1">
    <source>
        <dbReference type="SAM" id="MobiDB-lite"/>
    </source>
</evidence>
<feature type="region of interest" description="Disordered" evidence="1">
    <location>
        <begin position="56"/>
        <end position="76"/>
    </location>
</feature>
<dbReference type="Proteomes" id="UP000544742">
    <property type="component" value="Unassembled WGS sequence"/>
</dbReference>
<organism evidence="2 3">
    <name type="scientific">Methanothrix soehngenii</name>
    <name type="common">Methanosaeta concilii</name>
    <dbReference type="NCBI Taxonomy" id="2223"/>
    <lineage>
        <taxon>Archaea</taxon>
        <taxon>Methanobacteriati</taxon>
        <taxon>Methanobacteriota</taxon>
        <taxon>Stenosarchaea group</taxon>
        <taxon>Methanomicrobia</taxon>
        <taxon>Methanotrichales</taxon>
        <taxon>Methanotrichaceae</taxon>
        <taxon>Methanothrix</taxon>
    </lineage>
</organism>
<sequence length="272" mass="28917">MKVNCLMRGWHILPLMIFLICAAGPSLAQEAGSSDAETAALDPTASLLALPSTDESISENASIPENSSIMDNESSNVSQSVPISSQSILDLSYIWSVSGIEIDNVIMALNQEDEILYGQAKYEPDGQGAWNAVVIGSVKEDNVDLVMTYLDDGSETSTRLNGTYDPSNQSIRGDLLKVKDGEISERGTFEAIWINPDTASYTPAVMPQKAETSGVQIEPSSSVAAMNETVAVKSGTRSEDYYHDVRQDAVSILTGVGDLSQIPIGMGGSGLS</sequence>
<proteinExistence type="predicted"/>
<accession>A0A7K4AJH9</accession>
<evidence type="ECO:0000313" key="3">
    <source>
        <dbReference type="Proteomes" id="UP000544742"/>
    </source>
</evidence>